<feature type="compositionally biased region" description="Acidic residues" evidence="1">
    <location>
        <begin position="55"/>
        <end position="68"/>
    </location>
</feature>
<feature type="region of interest" description="Disordered" evidence="1">
    <location>
        <begin position="40"/>
        <end position="68"/>
    </location>
</feature>
<dbReference type="AlphaFoldDB" id="A0A4S4M2Z6"/>
<sequence length="290" mass="33058">MICFHLDMLEMGDQLWDLSALQQLQKDQYSMFTQFTPLKVNTPDASGSERKERDENDIEDRNDDQDVVDVDDERDEVKEELAELNHATWPKKYLQWLRLHANHFEAVNILSWFSVTSPLSENIKFSLLTVQRQKKPMMMPWHVAIEKTLLPTSDSKLQTTSWTAKSAFDTLTGLMRDMKGQDVDIPLKLKNYADGKGMGPDQLKSVIGNLDEGCIGVSKLCCPICWKVLSVLRGDSKTKFLVRGHQRTVEPSRKPALSRSDSHTTTMKVHYGRNSLYICYACNADLGANN</sequence>
<proteinExistence type="predicted"/>
<comment type="caution">
    <text evidence="2">The sequence shown here is derived from an EMBL/GenBank/DDBJ whole genome shotgun (WGS) entry which is preliminary data.</text>
</comment>
<dbReference type="Proteomes" id="UP000310158">
    <property type="component" value="Unassembled WGS sequence"/>
</dbReference>
<organism evidence="2 3">
    <name type="scientific">Bondarzewia mesenterica</name>
    <dbReference type="NCBI Taxonomy" id="1095465"/>
    <lineage>
        <taxon>Eukaryota</taxon>
        <taxon>Fungi</taxon>
        <taxon>Dikarya</taxon>
        <taxon>Basidiomycota</taxon>
        <taxon>Agaricomycotina</taxon>
        <taxon>Agaricomycetes</taxon>
        <taxon>Russulales</taxon>
        <taxon>Bondarzewiaceae</taxon>
        <taxon>Bondarzewia</taxon>
    </lineage>
</organism>
<evidence type="ECO:0000256" key="1">
    <source>
        <dbReference type="SAM" id="MobiDB-lite"/>
    </source>
</evidence>
<keyword evidence="3" id="KW-1185">Reference proteome</keyword>
<reference evidence="2 3" key="1">
    <citation type="submission" date="2019-02" db="EMBL/GenBank/DDBJ databases">
        <title>Genome sequencing of the rare red list fungi Bondarzewia mesenterica.</title>
        <authorList>
            <person name="Buettner E."/>
            <person name="Kellner H."/>
        </authorList>
    </citation>
    <scope>NUCLEOTIDE SEQUENCE [LARGE SCALE GENOMIC DNA]</scope>
    <source>
        <strain evidence="2 3">DSM 108281</strain>
    </source>
</reference>
<accession>A0A4S4M2Z6</accession>
<name>A0A4S4M2Z6_9AGAM</name>
<evidence type="ECO:0000313" key="3">
    <source>
        <dbReference type="Proteomes" id="UP000310158"/>
    </source>
</evidence>
<dbReference type="EMBL" id="SGPL01000071">
    <property type="protein sequence ID" value="THH18581.1"/>
    <property type="molecule type" value="Genomic_DNA"/>
</dbReference>
<protein>
    <submittedName>
        <fullName evidence="2">Uncharacterized protein</fullName>
    </submittedName>
</protein>
<gene>
    <name evidence="2" type="ORF">EW146_g2414</name>
</gene>
<dbReference type="OrthoDB" id="3070940at2759"/>
<evidence type="ECO:0000313" key="2">
    <source>
        <dbReference type="EMBL" id="THH18581.1"/>
    </source>
</evidence>